<comment type="similarity">
    <text evidence="3">Belongs to the fucoxanthin chlorophyll protein family.</text>
</comment>
<keyword evidence="5" id="KW-0602">Photosynthesis</keyword>
<sequence>MESCKVVTPPPTMKTSLVTLALATVPATAFMGGFMGKNFAAPAKVASTTTTTMFLNFGSKKAAPAPKTAPKTAPAKKGGVSIPKPAGKVAAKPAAKPASKPVSKVAPKKAAPAPKKAAPAPKKAAPTRAAAKPAAPLSNPDFAGGLIGSDVEAIRFDPWNLASERDPEGLAWYRSAELKHGRICMLAALGLLVQSSYHLPDEVFSNSKGLDALFQVSAERPQAIAQILIAIGAIEVAGLAASEGKAPGDFGFDPLNLKPKTEEAFNELQLKEIKNGRLAMVGVAGMLIQETLTNQGVLEQINR</sequence>
<accession>W7TY83</accession>
<protein>
    <submittedName>
        <fullName evidence="9">Light-harvesting protein</fullName>
    </submittedName>
</protein>
<feature type="binding site" description="axial binding residue" evidence="7">
    <location>
        <position position="235"/>
    </location>
    <ligand>
        <name>chlorophyll b</name>
        <dbReference type="ChEBI" id="CHEBI:61721"/>
        <label>1</label>
    </ligand>
    <ligandPart>
        <name>Mg</name>
        <dbReference type="ChEBI" id="CHEBI:25107"/>
    </ligandPart>
</feature>
<feature type="binding site" description="axial binding residue" evidence="7">
    <location>
        <position position="239"/>
    </location>
    <ligand>
        <name>chlorophyll b</name>
        <dbReference type="ChEBI" id="CHEBI:61721"/>
        <label>1</label>
    </ligand>
    <ligandPart>
        <name>Mg</name>
        <dbReference type="ChEBI" id="CHEBI:25107"/>
    </ligandPart>
</feature>
<evidence type="ECO:0000256" key="6">
    <source>
        <dbReference type="ARBA" id="ARBA00022640"/>
    </source>
</evidence>
<keyword evidence="4" id="KW-0150">Chloroplast</keyword>
<dbReference type="OrthoDB" id="423598at2759"/>
<reference evidence="9 10" key="1">
    <citation type="journal article" date="2014" name="Mol. Plant">
        <title>Chromosome Scale Genome Assembly and Transcriptome Profiling of Nannochloropsis gaditana in Nitrogen Depletion.</title>
        <authorList>
            <person name="Corteggiani Carpinelli E."/>
            <person name="Telatin A."/>
            <person name="Vitulo N."/>
            <person name="Forcato C."/>
            <person name="D'Angelo M."/>
            <person name="Schiavon R."/>
            <person name="Vezzi A."/>
            <person name="Giacometti G.M."/>
            <person name="Morosinotto T."/>
            <person name="Valle G."/>
        </authorList>
    </citation>
    <scope>NUCLEOTIDE SEQUENCE [LARGE SCALE GENOMIC DNA]</scope>
    <source>
        <strain evidence="9 10">B-31</strain>
    </source>
</reference>
<evidence type="ECO:0000256" key="4">
    <source>
        <dbReference type="ARBA" id="ARBA00022528"/>
    </source>
</evidence>
<organism evidence="9 10">
    <name type="scientific">Nannochloropsis gaditana</name>
    <dbReference type="NCBI Taxonomy" id="72520"/>
    <lineage>
        <taxon>Eukaryota</taxon>
        <taxon>Sar</taxon>
        <taxon>Stramenopiles</taxon>
        <taxon>Ochrophyta</taxon>
        <taxon>Eustigmatophyceae</taxon>
        <taxon>Eustigmatales</taxon>
        <taxon>Monodopsidaceae</taxon>
        <taxon>Nannochloropsis</taxon>
    </lineage>
</organism>
<keyword evidence="10" id="KW-1185">Reference proteome</keyword>
<dbReference type="Gene3D" id="1.10.3460.10">
    <property type="entry name" value="Chlorophyll a/b binding protein domain"/>
    <property type="match status" value="1"/>
</dbReference>
<dbReference type="InterPro" id="IPR022796">
    <property type="entry name" value="Chloroa_b-bind"/>
</dbReference>
<feature type="binding site" description="axial binding residue" evidence="7">
    <location>
        <position position="182"/>
    </location>
    <ligand>
        <name>chlorophyll b</name>
        <dbReference type="ChEBI" id="CHEBI:61721"/>
        <label>1</label>
    </ligand>
    <ligandPart>
        <name>Mg</name>
        <dbReference type="ChEBI" id="CHEBI:25107"/>
    </ligandPart>
</feature>
<dbReference type="AlphaFoldDB" id="W7TY83"/>
<comment type="function">
    <text evidence="1">The light-harvesting complex (LHC) functions as a light receptor, it captures and delivers excitation energy to photosystems with which it is closely associated. Energy is transferred from the carotenoid and chlorophyll C (or B) to chlorophyll A and the photosynthetic reaction centers where it is used to synthesize ATP and reducing power.</text>
</comment>
<feature type="region of interest" description="Disordered" evidence="8">
    <location>
        <begin position="61"/>
        <end position="136"/>
    </location>
</feature>
<dbReference type="SUPFAM" id="SSF103511">
    <property type="entry name" value="Chlorophyll a-b binding protein"/>
    <property type="match status" value="1"/>
</dbReference>
<evidence type="ECO:0000256" key="1">
    <source>
        <dbReference type="ARBA" id="ARBA00004022"/>
    </source>
</evidence>
<evidence type="ECO:0000256" key="5">
    <source>
        <dbReference type="ARBA" id="ARBA00022531"/>
    </source>
</evidence>
<evidence type="ECO:0000313" key="10">
    <source>
        <dbReference type="Proteomes" id="UP000019335"/>
    </source>
</evidence>
<feature type="binding site" evidence="7">
    <location>
        <position position="271"/>
    </location>
    <ligand>
        <name>chlorophyll a</name>
        <dbReference type="ChEBI" id="CHEBI:58416"/>
        <label>1</label>
    </ligand>
</feature>
<feature type="binding site" evidence="7">
    <location>
        <position position="180"/>
    </location>
    <ligand>
        <name>chlorophyll a</name>
        <dbReference type="ChEBI" id="CHEBI:58416"/>
        <label>1</label>
    </ligand>
</feature>
<feature type="binding site" evidence="7">
    <location>
        <position position="275"/>
    </location>
    <ligand>
        <name>chlorophyll a</name>
        <dbReference type="ChEBI" id="CHEBI:58416"/>
        <label>1</label>
    </ligand>
</feature>
<feature type="binding site" evidence="7">
    <location>
        <position position="277"/>
    </location>
    <ligand>
        <name>chlorophyll a</name>
        <dbReference type="ChEBI" id="CHEBI:58416"/>
        <label>1</label>
    </ligand>
</feature>
<feature type="binding site" evidence="7">
    <location>
        <position position="177"/>
    </location>
    <ligand>
        <name>chlorophyll a</name>
        <dbReference type="ChEBI" id="CHEBI:58416"/>
        <label>1</label>
    </ligand>
</feature>
<comment type="subcellular location">
    <subcellularLocation>
        <location evidence="2">Plastid</location>
        <location evidence="2">Chloroplast</location>
    </subcellularLocation>
</comment>
<dbReference type="GO" id="GO:0009765">
    <property type="term" value="P:photosynthesis, light harvesting"/>
    <property type="evidence" value="ECO:0007669"/>
    <property type="project" value="InterPro"/>
</dbReference>
<keyword evidence="7" id="KW-0148">Chlorophyll</keyword>
<gene>
    <name evidence="9" type="ORF">Naga_100005g99</name>
</gene>
<dbReference type="InterPro" id="IPR001344">
    <property type="entry name" value="Chloro_AB-bd_pln"/>
</dbReference>
<dbReference type="Proteomes" id="UP000019335">
    <property type="component" value="Chromosome 11"/>
</dbReference>
<keyword evidence="6" id="KW-0934">Plastid</keyword>
<dbReference type="EMBL" id="AZIL01000936">
    <property type="protein sequence ID" value="EWM25359.1"/>
    <property type="molecule type" value="Genomic_DNA"/>
</dbReference>
<evidence type="ECO:0000313" key="9">
    <source>
        <dbReference type="EMBL" id="EWM25359.1"/>
    </source>
</evidence>
<feature type="binding site" evidence="7">
    <location>
        <position position="289"/>
    </location>
    <ligand>
        <name>chlorophyll a</name>
        <dbReference type="ChEBI" id="CHEBI:58416"/>
        <label>1</label>
    </ligand>
</feature>
<dbReference type="GO" id="GO:0016020">
    <property type="term" value="C:membrane"/>
    <property type="evidence" value="ECO:0007669"/>
    <property type="project" value="InterPro"/>
</dbReference>
<evidence type="ECO:0000256" key="7">
    <source>
        <dbReference type="PIRSR" id="PIRSR601344-1"/>
    </source>
</evidence>
<dbReference type="PANTHER" id="PTHR21649">
    <property type="entry name" value="CHLOROPHYLL A/B BINDING PROTEIN"/>
    <property type="match status" value="1"/>
</dbReference>
<keyword evidence="7" id="KW-0157">Chromophore</keyword>
<dbReference type="Pfam" id="PF00504">
    <property type="entry name" value="Chloroa_b-bind"/>
    <property type="match status" value="1"/>
</dbReference>
<evidence type="ECO:0000256" key="3">
    <source>
        <dbReference type="ARBA" id="ARBA00005933"/>
    </source>
</evidence>
<dbReference type="GO" id="GO:0009507">
    <property type="term" value="C:chloroplast"/>
    <property type="evidence" value="ECO:0007669"/>
    <property type="project" value="UniProtKB-SubCell"/>
</dbReference>
<dbReference type="GO" id="GO:0016168">
    <property type="term" value="F:chlorophyll binding"/>
    <property type="evidence" value="ECO:0007669"/>
    <property type="project" value="UniProtKB-KW"/>
</dbReference>
<name>W7TY83_9STRA</name>
<comment type="caution">
    <text evidence="9">The sequence shown here is derived from an EMBL/GenBank/DDBJ whole genome shotgun (WGS) entry which is preliminary data.</text>
</comment>
<proteinExistence type="inferred from homology"/>
<feature type="binding site" evidence="7">
    <location>
        <position position="272"/>
    </location>
    <ligand>
        <name>chlorophyll a</name>
        <dbReference type="ChEBI" id="CHEBI:58416"/>
        <label>1</label>
    </ligand>
</feature>
<evidence type="ECO:0000256" key="8">
    <source>
        <dbReference type="SAM" id="MobiDB-lite"/>
    </source>
</evidence>
<evidence type="ECO:0000256" key="2">
    <source>
        <dbReference type="ARBA" id="ARBA00004229"/>
    </source>
</evidence>